<accession>A0A914A5X0</accession>
<dbReference type="InterPro" id="IPR014716">
    <property type="entry name" value="Fibrinogen_a/b/g_C_1"/>
</dbReference>
<reference evidence="3" key="1">
    <citation type="submission" date="2022-11" db="UniProtKB">
        <authorList>
            <consortium name="EnsemblMetazoa"/>
        </authorList>
    </citation>
    <scope>IDENTIFICATION</scope>
</reference>
<evidence type="ECO:0000313" key="4">
    <source>
        <dbReference type="Proteomes" id="UP000887568"/>
    </source>
</evidence>
<dbReference type="InterPro" id="IPR050373">
    <property type="entry name" value="Fibrinogen_C-term_domain"/>
</dbReference>
<proteinExistence type="predicted"/>
<dbReference type="InterPro" id="IPR036056">
    <property type="entry name" value="Fibrinogen-like_C"/>
</dbReference>
<evidence type="ECO:0000259" key="2">
    <source>
        <dbReference type="PROSITE" id="PS51406"/>
    </source>
</evidence>
<dbReference type="PANTHER" id="PTHR19143">
    <property type="entry name" value="FIBRINOGEN/TENASCIN/ANGIOPOEITIN"/>
    <property type="match status" value="1"/>
</dbReference>
<protein>
    <recommendedName>
        <fullName evidence="2">Fibrinogen C-terminal domain-containing protein</fullName>
    </recommendedName>
</protein>
<feature type="signal peptide" evidence="1">
    <location>
        <begin position="1"/>
        <end position="21"/>
    </location>
</feature>
<evidence type="ECO:0000256" key="1">
    <source>
        <dbReference type="SAM" id="SignalP"/>
    </source>
</evidence>
<organism evidence="3 4">
    <name type="scientific">Patiria miniata</name>
    <name type="common">Bat star</name>
    <name type="synonym">Asterina miniata</name>
    <dbReference type="NCBI Taxonomy" id="46514"/>
    <lineage>
        <taxon>Eukaryota</taxon>
        <taxon>Metazoa</taxon>
        <taxon>Echinodermata</taxon>
        <taxon>Eleutherozoa</taxon>
        <taxon>Asterozoa</taxon>
        <taxon>Asteroidea</taxon>
        <taxon>Valvatacea</taxon>
        <taxon>Valvatida</taxon>
        <taxon>Asterinidae</taxon>
        <taxon>Patiria</taxon>
    </lineage>
</organism>
<dbReference type="Gene3D" id="4.10.530.10">
    <property type="entry name" value="Gamma-fibrinogen Carboxyl Terminal Fragment, domain 2"/>
    <property type="match status" value="1"/>
</dbReference>
<evidence type="ECO:0000313" key="3">
    <source>
        <dbReference type="EnsemblMetazoa" id="XP_038058899.1"/>
    </source>
</evidence>
<dbReference type="SMART" id="SM00186">
    <property type="entry name" value="FBG"/>
    <property type="match status" value="1"/>
</dbReference>
<dbReference type="Gene3D" id="3.90.215.10">
    <property type="entry name" value="Gamma Fibrinogen, chain A, domain 1"/>
    <property type="match status" value="1"/>
</dbReference>
<dbReference type="GeneID" id="119730186"/>
<dbReference type="Proteomes" id="UP000887568">
    <property type="component" value="Unplaced"/>
</dbReference>
<keyword evidence="4" id="KW-1185">Reference proteome</keyword>
<dbReference type="OrthoDB" id="6038967at2759"/>
<feature type="chain" id="PRO_5038035621" description="Fibrinogen C-terminal domain-containing protein" evidence="1">
    <location>
        <begin position="22"/>
        <end position="309"/>
    </location>
</feature>
<name>A0A914A5X0_PATMI</name>
<sequence length="309" mass="34374">MNLPVALRTLATVVLVQLIVAESQLRTCSYFGLAPEPLPGEYWMQAASRELHQRCQGTRNSTEVSDGAEATVEVEISSTPSAPRYADCSDIVDSGMSRLGVYTIYPLQYPNGLTVYCRGEWIVIQNRKRGSVNFTRSWAEYRDGFGDLTGEFWLGNEVVRQLTSEGTWKLQIIVEEAKGLKRITWTQFKITGDNYTLHVDPLQPGELHYSKGKSLTDVSLGQPFSTYDRDIDADGNANCAAQLKGGWWFKTCTGGVGNVDLVPTNLNGEYSYPVNYTGQDYRGMRWAGALEFGDQILSASLKIMETMTV</sequence>
<dbReference type="RefSeq" id="XP_038058899.1">
    <property type="nucleotide sequence ID" value="XM_038202971.1"/>
</dbReference>
<keyword evidence="1" id="KW-0732">Signal</keyword>
<dbReference type="AlphaFoldDB" id="A0A914A5X0"/>
<dbReference type="GO" id="GO:0005615">
    <property type="term" value="C:extracellular space"/>
    <property type="evidence" value="ECO:0007669"/>
    <property type="project" value="TreeGrafter"/>
</dbReference>
<dbReference type="PROSITE" id="PS51406">
    <property type="entry name" value="FIBRINOGEN_C_2"/>
    <property type="match status" value="1"/>
</dbReference>
<feature type="domain" description="Fibrinogen C-terminal" evidence="2">
    <location>
        <begin position="79"/>
        <end position="307"/>
    </location>
</feature>
<dbReference type="InterPro" id="IPR002181">
    <property type="entry name" value="Fibrinogen_a/b/g_C_dom"/>
</dbReference>
<dbReference type="Pfam" id="PF00147">
    <property type="entry name" value="Fibrinogen_C"/>
    <property type="match status" value="1"/>
</dbReference>
<dbReference type="EnsemblMetazoa" id="XM_038202971.1">
    <property type="protein sequence ID" value="XP_038058899.1"/>
    <property type="gene ID" value="LOC119730186"/>
</dbReference>
<dbReference type="SUPFAM" id="SSF56496">
    <property type="entry name" value="Fibrinogen C-terminal domain-like"/>
    <property type="match status" value="1"/>
</dbReference>